<dbReference type="InterPro" id="IPR000160">
    <property type="entry name" value="GGDEF_dom"/>
</dbReference>
<organism evidence="2 3">
    <name type="scientific">Solidesulfovibrio magneticus (strain ATCC 700980 / DSM 13731 / RS-1)</name>
    <name type="common">Desulfovibrio magneticus</name>
    <dbReference type="NCBI Taxonomy" id="573370"/>
    <lineage>
        <taxon>Bacteria</taxon>
        <taxon>Pseudomonadati</taxon>
        <taxon>Thermodesulfobacteriota</taxon>
        <taxon>Desulfovibrionia</taxon>
        <taxon>Desulfovibrionales</taxon>
        <taxon>Desulfovibrionaceae</taxon>
        <taxon>Solidesulfovibrio</taxon>
    </lineage>
</organism>
<gene>
    <name evidence="2" type="ordered locus">DMR_41500</name>
</gene>
<dbReference type="STRING" id="573370.DMR_41500"/>
<dbReference type="AlphaFoldDB" id="C4XPU1"/>
<reference evidence="2 3" key="1">
    <citation type="journal article" date="2009" name="Genome Res.">
        <title>Whole genome sequence of Desulfovibrio magneticus strain RS-1 revealed common gene clusters in magnetotactic bacteria.</title>
        <authorList>
            <person name="Nakazawa H."/>
            <person name="Arakaki A."/>
            <person name="Narita-Yamada S."/>
            <person name="Yashiro I."/>
            <person name="Jinno K."/>
            <person name="Aoki N."/>
            <person name="Tsuruyama A."/>
            <person name="Okamura Y."/>
            <person name="Tanikawa S."/>
            <person name="Fujita N."/>
            <person name="Takeyama H."/>
            <person name="Matsunaga T."/>
        </authorList>
    </citation>
    <scope>NUCLEOTIDE SEQUENCE [LARGE SCALE GENOMIC DNA]</scope>
    <source>
        <strain evidence="3">ATCC 700980 / DSM 13731 / RS-1</strain>
    </source>
</reference>
<protein>
    <recommendedName>
        <fullName evidence="1">GGDEF domain-containing protein</fullName>
    </recommendedName>
</protein>
<keyword evidence="3" id="KW-1185">Reference proteome</keyword>
<accession>C4XPU1</accession>
<dbReference type="PROSITE" id="PS50887">
    <property type="entry name" value="GGDEF"/>
    <property type="match status" value="1"/>
</dbReference>
<sequence length="55" mass="6125">MSAYESKLETTDATICFTVSIGLVEEDLGRFEDLLKVADEKLYAAKTGGRNRLVR</sequence>
<dbReference type="InterPro" id="IPR029787">
    <property type="entry name" value="Nucleotide_cyclase"/>
</dbReference>
<dbReference type="EMBL" id="AP010904">
    <property type="protein sequence ID" value="BAH77641.1"/>
    <property type="molecule type" value="Genomic_DNA"/>
</dbReference>
<dbReference type="SUPFAM" id="SSF55073">
    <property type="entry name" value="Nucleotide cyclase"/>
    <property type="match status" value="1"/>
</dbReference>
<proteinExistence type="predicted"/>
<dbReference type="Proteomes" id="UP000009071">
    <property type="component" value="Chromosome"/>
</dbReference>
<name>C4XPU1_SOLM1</name>
<dbReference type="InterPro" id="IPR043128">
    <property type="entry name" value="Rev_trsase/Diguanyl_cyclase"/>
</dbReference>
<evidence type="ECO:0000313" key="3">
    <source>
        <dbReference type="Proteomes" id="UP000009071"/>
    </source>
</evidence>
<dbReference type="RefSeq" id="WP_015862769.1">
    <property type="nucleotide sequence ID" value="NC_012796.1"/>
</dbReference>
<feature type="domain" description="GGDEF" evidence="1">
    <location>
        <begin position="1"/>
        <end position="55"/>
    </location>
</feature>
<evidence type="ECO:0000313" key="2">
    <source>
        <dbReference type="EMBL" id="BAH77641.1"/>
    </source>
</evidence>
<dbReference type="HOGENOM" id="CLU_3024737_0_0_7"/>
<dbReference type="OrthoDB" id="9812260at2"/>
<evidence type="ECO:0000259" key="1">
    <source>
        <dbReference type="PROSITE" id="PS50887"/>
    </source>
</evidence>
<dbReference type="Gene3D" id="3.30.70.270">
    <property type="match status" value="1"/>
</dbReference>
<dbReference type="KEGG" id="dma:DMR_41500"/>